<organism evidence="1 2">
    <name type="scientific">Hoylesella timonensis S9-PR14</name>
    <dbReference type="NCBI Taxonomy" id="1401062"/>
    <lineage>
        <taxon>Bacteria</taxon>
        <taxon>Pseudomonadati</taxon>
        <taxon>Bacteroidota</taxon>
        <taxon>Bacteroidia</taxon>
        <taxon>Bacteroidales</taxon>
        <taxon>Prevotellaceae</taxon>
        <taxon>Hoylesella</taxon>
    </lineage>
</organism>
<evidence type="ECO:0000313" key="2">
    <source>
        <dbReference type="Proteomes" id="UP000029723"/>
    </source>
</evidence>
<dbReference type="OrthoDB" id="1080477at2"/>
<dbReference type="Proteomes" id="UP000029723">
    <property type="component" value="Unassembled WGS sequence"/>
</dbReference>
<reference evidence="1 2" key="1">
    <citation type="submission" date="2014-07" db="EMBL/GenBank/DDBJ databases">
        <authorList>
            <person name="McCorrison J."/>
            <person name="Sanka R."/>
            <person name="Torralba M."/>
            <person name="Gillis M."/>
            <person name="Haft D.H."/>
            <person name="Methe B."/>
            <person name="Sutton G."/>
            <person name="Nelson K.E."/>
        </authorList>
    </citation>
    <scope>NUCLEOTIDE SEQUENCE [LARGE SCALE GENOMIC DNA]</scope>
    <source>
        <strain evidence="1 2">S9-PR14</strain>
    </source>
</reference>
<proteinExistence type="predicted"/>
<evidence type="ECO:0000313" key="1">
    <source>
        <dbReference type="EMBL" id="KGI21781.1"/>
    </source>
</evidence>
<protein>
    <recommendedName>
        <fullName evidence="3">Phage protein</fullName>
    </recommendedName>
</protein>
<gene>
    <name evidence="1" type="ORF">HMPREF9304_08275</name>
</gene>
<accession>A0A098YQW8</accession>
<dbReference type="RefSeq" id="WP_036928042.1">
    <property type="nucleotide sequence ID" value="NZ_JRPQ01000124.1"/>
</dbReference>
<sequence>MTNIEMEAMEAVIGIRKELAKANEIEWEQRRYEIAKDYYTMACSQAKVHGDETMGDILEAAAWVSVVAADKLIEVLKK</sequence>
<dbReference type="AlphaFoldDB" id="A0A098YQW8"/>
<dbReference type="EMBL" id="JRPQ01000124">
    <property type="protein sequence ID" value="KGI21781.1"/>
    <property type="molecule type" value="Genomic_DNA"/>
</dbReference>
<name>A0A098YQW8_9BACT</name>
<evidence type="ECO:0008006" key="3">
    <source>
        <dbReference type="Google" id="ProtNLM"/>
    </source>
</evidence>
<comment type="caution">
    <text evidence="1">The sequence shown here is derived from an EMBL/GenBank/DDBJ whole genome shotgun (WGS) entry which is preliminary data.</text>
</comment>